<name>A0ABW4LLV7_9BACI</name>
<sequence length="62" mass="7149">MSEQNTSKKNSYKTIRIDYNSFEKLEKIAETLTQELQINVSKAAAVKYLVNNFAGLNKKEHK</sequence>
<evidence type="ECO:0008006" key="3">
    <source>
        <dbReference type="Google" id="ProtNLM"/>
    </source>
</evidence>
<organism evidence="1 2">
    <name type="scientific">Bacillus salitolerans</name>
    <dbReference type="NCBI Taxonomy" id="1437434"/>
    <lineage>
        <taxon>Bacteria</taxon>
        <taxon>Bacillati</taxon>
        <taxon>Bacillota</taxon>
        <taxon>Bacilli</taxon>
        <taxon>Bacillales</taxon>
        <taxon>Bacillaceae</taxon>
        <taxon>Bacillus</taxon>
    </lineage>
</organism>
<reference evidence="2" key="1">
    <citation type="journal article" date="2019" name="Int. J. Syst. Evol. Microbiol.">
        <title>The Global Catalogue of Microorganisms (GCM) 10K type strain sequencing project: providing services to taxonomists for standard genome sequencing and annotation.</title>
        <authorList>
            <consortium name="The Broad Institute Genomics Platform"/>
            <consortium name="The Broad Institute Genome Sequencing Center for Infectious Disease"/>
            <person name="Wu L."/>
            <person name="Ma J."/>
        </authorList>
    </citation>
    <scope>NUCLEOTIDE SEQUENCE [LARGE SCALE GENOMIC DNA]</scope>
    <source>
        <strain evidence="2">CCUG 49339</strain>
    </source>
</reference>
<gene>
    <name evidence="1" type="ORF">ACFSCX_06295</name>
</gene>
<dbReference type="Proteomes" id="UP001597214">
    <property type="component" value="Unassembled WGS sequence"/>
</dbReference>
<dbReference type="RefSeq" id="WP_377927319.1">
    <property type="nucleotide sequence ID" value="NZ_JBHUEM010000005.1"/>
</dbReference>
<protein>
    <recommendedName>
        <fullName evidence="3">CopG family transcriptional regulator</fullName>
    </recommendedName>
</protein>
<comment type="caution">
    <text evidence="1">The sequence shown here is derived from an EMBL/GenBank/DDBJ whole genome shotgun (WGS) entry which is preliminary data.</text>
</comment>
<accession>A0ABW4LLV7</accession>
<proteinExistence type="predicted"/>
<keyword evidence="2" id="KW-1185">Reference proteome</keyword>
<evidence type="ECO:0000313" key="2">
    <source>
        <dbReference type="Proteomes" id="UP001597214"/>
    </source>
</evidence>
<dbReference type="EMBL" id="JBHUEM010000005">
    <property type="protein sequence ID" value="MFD1736172.1"/>
    <property type="molecule type" value="Genomic_DNA"/>
</dbReference>
<evidence type="ECO:0000313" key="1">
    <source>
        <dbReference type="EMBL" id="MFD1736172.1"/>
    </source>
</evidence>